<organism evidence="2 3">
    <name type="scientific">Candidatus Wolfebacteria bacterium CG18_big_fil_WC_8_21_14_2_50_39_7</name>
    <dbReference type="NCBI Taxonomy" id="1975071"/>
    <lineage>
        <taxon>Bacteria</taxon>
        <taxon>Candidatus Wolfeibacteriota</taxon>
    </lineage>
</organism>
<feature type="region of interest" description="Disordered" evidence="1">
    <location>
        <begin position="296"/>
        <end position="326"/>
    </location>
</feature>
<feature type="compositionally biased region" description="Basic and acidic residues" evidence="1">
    <location>
        <begin position="296"/>
        <end position="314"/>
    </location>
</feature>
<comment type="caution">
    <text evidence="2">The sequence shown here is derived from an EMBL/GenBank/DDBJ whole genome shotgun (WGS) entry which is preliminary data.</text>
</comment>
<protein>
    <submittedName>
        <fullName evidence="2">Uncharacterized protein</fullName>
    </submittedName>
</protein>
<dbReference type="EMBL" id="PCTX01000066">
    <property type="protein sequence ID" value="PIP92032.1"/>
    <property type="molecule type" value="Genomic_DNA"/>
</dbReference>
<evidence type="ECO:0000313" key="2">
    <source>
        <dbReference type="EMBL" id="PIP92032.1"/>
    </source>
</evidence>
<sequence>MVNISRQQKLERWDTLPDNLKEALFSEYNADILWQVCRTQHLTEDKIKIIATLAGDVILGFIHPEDLAKEIRESLNLNPEIANSIANEIDRKIFSPVKTDLEKVYAPPSEEEILDLRAKTEEKSQEPAVKVELPKVEPVPKIITPEEEIKPQEVQPPEIKRQYGEVEPPKTEAEPFIIHKEAEFKPLSETKKSLGGLFGFLRRGGEEKLQKVESVKAEVKIGDKSLKTEPPKITKTEPPKVRVVHYTEFQPAVSPFPTETKKPKVEIKPVSKVEPPIETKPIPVAAGAEPLDLRRAPVEAKSASETKPVSEKKAPTLAEGEVGVPTAKRVGEKEEMIDLSTFKKI</sequence>
<dbReference type="AlphaFoldDB" id="A0A2H0EC96"/>
<evidence type="ECO:0000256" key="1">
    <source>
        <dbReference type="SAM" id="MobiDB-lite"/>
    </source>
</evidence>
<gene>
    <name evidence="2" type="ORF">COW77_02180</name>
</gene>
<proteinExistence type="predicted"/>
<reference evidence="2 3" key="1">
    <citation type="submission" date="2017-09" db="EMBL/GenBank/DDBJ databases">
        <title>Depth-based differentiation of microbial function through sediment-hosted aquifers and enrichment of novel symbionts in the deep terrestrial subsurface.</title>
        <authorList>
            <person name="Probst A.J."/>
            <person name="Ladd B."/>
            <person name="Jarett J.K."/>
            <person name="Geller-Mcgrath D.E."/>
            <person name="Sieber C.M."/>
            <person name="Emerson J.B."/>
            <person name="Anantharaman K."/>
            <person name="Thomas B.C."/>
            <person name="Malmstrom R."/>
            <person name="Stieglmeier M."/>
            <person name="Klingl A."/>
            <person name="Woyke T."/>
            <person name="Ryan C.M."/>
            <person name="Banfield J.F."/>
        </authorList>
    </citation>
    <scope>NUCLEOTIDE SEQUENCE [LARGE SCALE GENOMIC DNA]</scope>
    <source>
        <strain evidence="2">CG18_big_fil_WC_8_21_14_2_50_39_7</strain>
    </source>
</reference>
<dbReference type="Proteomes" id="UP000229241">
    <property type="component" value="Unassembled WGS sequence"/>
</dbReference>
<name>A0A2H0EC96_9BACT</name>
<accession>A0A2H0EC96</accession>
<evidence type="ECO:0000313" key="3">
    <source>
        <dbReference type="Proteomes" id="UP000229241"/>
    </source>
</evidence>